<protein>
    <submittedName>
        <fullName evidence="1">Uncharacterized protein</fullName>
    </submittedName>
</protein>
<name>A0A6C0DXE9_9ZZZZ</name>
<proteinExistence type="predicted"/>
<evidence type="ECO:0000313" key="1">
    <source>
        <dbReference type="EMBL" id="QHT21636.1"/>
    </source>
</evidence>
<sequence>MSIISNDTFDELDADMDTYNETQNMNIKMTLHKELKEKVQMIEKEIDKFVNIIDEVDIDLTNKLNSDDTNIDDDIIDIDNLMKELTNEKSFEKMIEHYKRIFSKIQNCKSKCVGSGLNVIDCN</sequence>
<dbReference type="EMBL" id="MN739696">
    <property type="protein sequence ID" value="QHT21636.1"/>
    <property type="molecule type" value="Genomic_DNA"/>
</dbReference>
<accession>A0A6C0DXE9</accession>
<dbReference type="AlphaFoldDB" id="A0A6C0DXE9"/>
<reference evidence="1" key="1">
    <citation type="journal article" date="2020" name="Nature">
        <title>Giant virus diversity and host interactions through global metagenomics.</title>
        <authorList>
            <person name="Schulz F."/>
            <person name="Roux S."/>
            <person name="Paez-Espino D."/>
            <person name="Jungbluth S."/>
            <person name="Walsh D.A."/>
            <person name="Denef V.J."/>
            <person name="McMahon K.D."/>
            <person name="Konstantinidis K.T."/>
            <person name="Eloe-Fadrosh E.A."/>
            <person name="Kyrpides N.C."/>
            <person name="Woyke T."/>
        </authorList>
    </citation>
    <scope>NUCLEOTIDE SEQUENCE</scope>
    <source>
        <strain evidence="1">GVMAG-M-3300023179-103</strain>
    </source>
</reference>
<organism evidence="1">
    <name type="scientific">viral metagenome</name>
    <dbReference type="NCBI Taxonomy" id="1070528"/>
    <lineage>
        <taxon>unclassified sequences</taxon>
        <taxon>metagenomes</taxon>
        <taxon>organismal metagenomes</taxon>
    </lineage>
</organism>